<dbReference type="AlphaFoldDB" id="A0A7W6WLN8"/>
<evidence type="ECO:0000256" key="1">
    <source>
        <dbReference type="ARBA" id="ARBA00006432"/>
    </source>
</evidence>
<name>A0A7W6WLN8_9PROT</name>
<dbReference type="InterPro" id="IPR050237">
    <property type="entry name" value="ATP-dep_AMP-bd_enzyme"/>
</dbReference>
<organism evidence="8 9">
    <name type="scientific">Roseospira goensis</name>
    <dbReference type="NCBI Taxonomy" id="391922"/>
    <lineage>
        <taxon>Bacteria</taxon>
        <taxon>Pseudomonadati</taxon>
        <taxon>Pseudomonadota</taxon>
        <taxon>Alphaproteobacteria</taxon>
        <taxon>Rhodospirillales</taxon>
        <taxon>Rhodospirillaceae</taxon>
        <taxon>Roseospira</taxon>
    </lineage>
</organism>
<dbReference type="FunFam" id="3.30.300.30:FF:000008">
    <property type="entry name" value="2,3-dihydroxybenzoate-AMP ligase"/>
    <property type="match status" value="1"/>
</dbReference>
<accession>A0A7W6WLN8</accession>
<feature type="domain" description="AMP-dependent synthetase/ligase" evidence="6">
    <location>
        <begin position="9"/>
        <end position="372"/>
    </location>
</feature>
<comment type="caution">
    <text evidence="8">The sequence shown here is derived from an EMBL/GenBank/DDBJ whole genome shotgun (WGS) entry which is preliminary data.</text>
</comment>
<feature type="domain" description="AMP-binding enzyme C-terminal" evidence="7">
    <location>
        <begin position="422"/>
        <end position="497"/>
    </location>
</feature>
<evidence type="ECO:0000256" key="4">
    <source>
        <dbReference type="ARBA" id="ARBA00066616"/>
    </source>
</evidence>
<dbReference type="InterPro" id="IPR000873">
    <property type="entry name" value="AMP-dep_synth/lig_dom"/>
</dbReference>
<dbReference type="Proteomes" id="UP000555728">
    <property type="component" value="Unassembled WGS sequence"/>
</dbReference>
<dbReference type="SUPFAM" id="SSF56801">
    <property type="entry name" value="Acetyl-CoA synthetase-like"/>
    <property type="match status" value="1"/>
</dbReference>
<protein>
    <recommendedName>
        <fullName evidence="5">3-methylmercaptopropionyl-CoA ligase</fullName>
        <ecNumber evidence="4">6.2.1.44</ecNumber>
    </recommendedName>
</protein>
<dbReference type="EC" id="6.2.1.44" evidence="4"/>
<dbReference type="EMBL" id="JACIGI010000042">
    <property type="protein sequence ID" value="MBB4287596.1"/>
    <property type="molecule type" value="Genomic_DNA"/>
</dbReference>
<evidence type="ECO:0000313" key="8">
    <source>
        <dbReference type="EMBL" id="MBB4287596.1"/>
    </source>
</evidence>
<comment type="catalytic activity">
    <reaction evidence="3">
        <text>3-(methylsulfanyl)propanoate + ATP + CoA = 3-(methylsulfanyl)propanoyl-CoA + AMP + diphosphate</text>
        <dbReference type="Rhea" id="RHEA:43052"/>
        <dbReference type="ChEBI" id="CHEBI:30616"/>
        <dbReference type="ChEBI" id="CHEBI:33019"/>
        <dbReference type="ChEBI" id="CHEBI:49016"/>
        <dbReference type="ChEBI" id="CHEBI:57287"/>
        <dbReference type="ChEBI" id="CHEBI:82815"/>
        <dbReference type="ChEBI" id="CHEBI:456215"/>
        <dbReference type="EC" id="6.2.1.44"/>
    </reaction>
    <physiologicalReaction direction="left-to-right" evidence="3">
        <dbReference type="Rhea" id="RHEA:43053"/>
    </physiologicalReaction>
</comment>
<dbReference type="Gene3D" id="3.40.50.12780">
    <property type="entry name" value="N-terminal domain of ligase-like"/>
    <property type="match status" value="1"/>
</dbReference>
<evidence type="ECO:0000313" key="9">
    <source>
        <dbReference type="Proteomes" id="UP000555728"/>
    </source>
</evidence>
<dbReference type="PANTHER" id="PTHR43767">
    <property type="entry name" value="LONG-CHAIN-FATTY-ACID--COA LIGASE"/>
    <property type="match status" value="1"/>
</dbReference>
<sequence length="514" mass="55872">MNLAMWLHQTGRVHADAPAIRTGERLHATYAEFAFRAWALGEHLKSAYGVGRGDRVALFAKNCAEYLEMLYGVLWIGATVVPINNKLHPREAAWIIENAEATLAITETGTVYGPPDDLGASCAEVGLRADAFARAIAAASASDYRPPVDVRDDDTAWLFYTSGTTGRPKGVMATHRNLRMMATTYALDVDTVSAGDHSLYAAPMSHGAGLYNFQFVRVGGCHVIPDSQGFDPAEIQRLAESLGSLVFFAAPTMVTRLVRHAEASGYDGTGIRTVIYGGGPMYLADITRALEVFGPKFVQIYGQGESPMTITAMPRDLVADRTHPNADARRASVGTAQSCVQVRVVDDALQDVPEGETGEILVRGDTVMKGYWKNEAATAETVVEGWLRTGDLGRLDADGFLTLTDRSKDVIISGGTNIYPREVEEALLTHEDVQEVSVIGRPHPEWGEEVVAFVVLTEGSTCDAAALEAWCRAQIASFKKPKHYVFMPDLPKNSYGKVLKTSLRERITLTTEEA</sequence>
<dbReference type="PROSITE" id="PS00455">
    <property type="entry name" value="AMP_BINDING"/>
    <property type="match status" value="1"/>
</dbReference>
<dbReference type="PANTHER" id="PTHR43767:SF1">
    <property type="entry name" value="NONRIBOSOMAL PEPTIDE SYNTHASE PES1 (EUROFUNG)-RELATED"/>
    <property type="match status" value="1"/>
</dbReference>
<dbReference type="InterPro" id="IPR042099">
    <property type="entry name" value="ANL_N_sf"/>
</dbReference>
<evidence type="ECO:0000259" key="7">
    <source>
        <dbReference type="Pfam" id="PF13193"/>
    </source>
</evidence>
<evidence type="ECO:0000256" key="3">
    <source>
        <dbReference type="ARBA" id="ARBA00051915"/>
    </source>
</evidence>
<keyword evidence="2 8" id="KW-0436">Ligase</keyword>
<evidence type="ECO:0000256" key="5">
    <source>
        <dbReference type="ARBA" id="ARBA00067668"/>
    </source>
</evidence>
<dbReference type="Gene3D" id="3.30.300.30">
    <property type="match status" value="1"/>
</dbReference>
<proteinExistence type="inferred from homology"/>
<dbReference type="InterPro" id="IPR045851">
    <property type="entry name" value="AMP-bd_C_sf"/>
</dbReference>
<dbReference type="Pfam" id="PF00501">
    <property type="entry name" value="AMP-binding"/>
    <property type="match status" value="1"/>
</dbReference>
<dbReference type="InterPro" id="IPR020845">
    <property type="entry name" value="AMP-binding_CS"/>
</dbReference>
<comment type="similarity">
    <text evidence="1">Belongs to the ATP-dependent AMP-binding enzyme family.</text>
</comment>
<dbReference type="InterPro" id="IPR025110">
    <property type="entry name" value="AMP-bd_C"/>
</dbReference>
<evidence type="ECO:0000259" key="6">
    <source>
        <dbReference type="Pfam" id="PF00501"/>
    </source>
</evidence>
<keyword evidence="9" id="KW-1185">Reference proteome</keyword>
<gene>
    <name evidence="8" type="ORF">GGD88_003347</name>
</gene>
<dbReference type="GO" id="GO:0016878">
    <property type="term" value="F:acid-thiol ligase activity"/>
    <property type="evidence" value="ECO:0007669"/>
    <property type="project" value="UniProtKB-ARBA"/>
</dbReference>
<reference evidence="8 9" key="1">
    <citation type="submission" date="2020-08" db="EMBL/GenBank/DDBJ databases">
        <title>Genome sequencing of Purple Non-Sulfur Bacteria from various extreme environments.</title>
        <authorList>
            <person name="Mayer M."/>
        </authorList>
    </citation>
    <scope>NUCLEOTIDE SEQUENCE [LARGE SCALE GENOMIC DNA]</scope>
    <source>
        <strain evidence="8 9">JA135</strain>
    </source>
</reference>
<dbReference type="RefSeq" id="WP_184437512.1">
    <property type="nucleotide sequence ID" value="NZ_JACIGI010000042.1"/>
</dbReference>
<evidence type="ECO:0000256" key="2">
    <source>
        <dbReference type="ARBA" id="ARBA00022598"/>
    </source>
</evidence>
<dbReference type="Pfam" id="PF13193">
    <property type="entry name" value="AMP-binding_C"/>
    <property type="match status" value="1"/>
</dbReference>